<dbReference type="PANTHER" id="PTHR30012">
    <property type="entry name" value="GENERAL SECRETION PATHWAY PROTEIN"/>
    <property type="match status" value="1"/>
</dbReference>
<protein>
    <submittedName>
        <fullName evidence="10">Type II secretion system protein GspF</fullName>
    </submittedName>
</protein>
<dbReference type="PANTHER" id="PTHR30012:SF0">
    <property type="entry name" value="TYPE II SECRETION SYSTEM PROTEIN F-RELATED"/>
    <property type="match status" value="1"/>
</dbReference>
<dbReference type="FunFam" id="1.20.81.30:FF:000001">
    <property type="entry name" value="Type II secretion system protein F"/>
    <property type="match status" value="2"/>
</dbReference>
<dbReference type="PRINTS" id="PR00812">
    <property type="entry name" value="BCTERIALGSPF"/>
</dbReference>
<dbReference type="RefSeq" id="WP_061071284.1">
    <property type="nucleotide sequence ID" value="NZ_CP014060.2"/>
</dbReference>
<dbReference type="Pfam" id="PF00482">
    <property type="entry name" value="T2SSF"/>
    <property type="match status" value="2"/>
</dbReference>
<comment type="similarity">
    <text evidence="2">Belongs to the GSP F family.</text>
</comment>
<dbReference type="Proteomes" id="UP000060602">
    <property type="component" value="Chromosome"/>
</dbReference>
<evidence type="ECO:0000256" key="1">
    <source>
        <dbReference type="ARBA" id="ARBA00004429"/>
    </source>
</evidence>
<dbReference type="NCBIfam" id="TIGR02120">
    <property type="entry name" value="GspF"/>
    <property type="match status" value="1"/>
</dbReference>
<dbReference type="InterPro" id="IPR018076">
    <property type="entry name" value="T2SS_GspF_dom"/>
</dbReference>
<gene>
    <name evidence="10" type="primary">gspF</name>
    <name evidence="10" type="ORF">AL504_04085</name>
</gene>
<name>A0A0X8NVT2_ALCXX</name>
<feature type="transmembrane region" description="Helical" evidence="8">
    <location>
        <begin position="374"/>
        <end position="395"/>
    </location>
</feature>
<evidence type="ECO:0000256" key="8">
    <source>
        <dbReference type="SAM" id="Phobius"/>
    </source>
</evidence>
<dbReference type="GO" id="GO:0005886">
    <property type="term" value="C:plasma membrane"/>
    <property type="evidence" value="ECO:0007669"/>
    <property type="project" value="UniProtKB-SubCell"/>
</dbReference>
<evidence type="ECO:0000256" key="7">
    <source>
        <dbReference type="ARBA" id="ARBA00023136"/>
    </source>
</evidence>
<evidence type="ECO:0000256" key="3">
    <source>
        <dbReference type="ARBA" id="ARBA00022475"/>
    </source>
</evidence>
<feature type="transmembrane region" description="Helical" evidence="8">
    <location>
        <begin position="221"/>
        <end position="238"/>
    </location>
</feature>
<proteinExistence type="inferred from homology"/>
<dbReference type="InterPro" id="IPR011850">
    <property type="entry name" value="T2SS_GspF"/>
</dbReference>
<keyword evidence="3" id="KW-1003">Cell membrane</keyword>
<keyword evidence="4" id="KW-0997">Cell inner membrane</keyword>
<evidence type="ECO:0000256" key="5">
    <source>
        <dbReference type="ARBA" id="ARBA00022692"/>
    </source>
</evidence>
<dbReference type="GO" id="GO:0015627">
    <property type="term" value="C:type II protein secretion system complex"/>
    <property type="evidence" value="ECO:0007669"/>
    <property type="project" value="InterPro"/>
</dbReference>
<reference evidence="11" key="1">
    <citation type="submission" date="2015-12" db="EMBL/GenBank/DDBJ databases">
        <title>FDA dAtabase for Regulatory Grade micrObial Sequences (FDA-ARGOS): Supporting development and validation of Infectious Disease Dx tests.</title>
        <authorList>
            <person name="Case J."/>
            <person name="Tallon L."/>
            <person name="Sadzewicz L."/>
            <person name="Sengamalay N."/>
            <person name="Ott S."/>
            <person name="Godinez A."/>
            <person name="Nagaraj S."/>
            <person name="Nadendla S."/>
            <person name="Sichtig H."/>
        </authorList>
    </citation>
    <scope>NUCLEOTIDE SEQUENCE [LARGE SCALE GENOMIC DNA]</scope>
    <source>
        <strain evidence="11">FDAARGOS_147</strain>
    </source>
</reference>
<evidence type="ECO:0000256" key="2">
    <source>
        <dbReference type="ARBA" id="ARBA00005745"/>
    </source>
</evidence>
<dbReference type="EMBL" id="CP014060">
    <property type="protein sequence ID" value="AMG35290.1"/>
    <property type="molecule type" value="Genomic_DNA"/>
</dbReference>
<feature type="transmembrane region" description="Helical" evidence="8">
    <location>
        <begin position="167"/>
        <end position="190"/>
    </location>
</feature>
<dbReference type="InterPro" id="IPR042094">
    <property type="entry name" value="T2SS_GspF_sf"/>
</dbReference>
<dbReference type="Gene3D" id="1.20.81.30">
    <property type="entry name" value="Type II secretion system (T2SS), domain F"/>
    <property type="match status" value="2"/>
</dbReference>
<dbReference type="InterPro" id="IPR003004">
    <property type="entry name" value="GspF/PilC"/>
</dbReference>
<evidence type="ECO:0000259" key="9">
    <source>
        <dbReference type="Pfam" id="PF00482"/>
    </source>
</evidence>
<organism evidence="10 11">
    <name type="scientific">Alcaligenes xylosoxydans xylosoxydans</name>
    <name type="common">Achromobacter xylosoxidans</name>
    <dbReference type="NCBI Taxonomy" id="85698"/>
    <lineage>
        <taxon>Bacteria</taxon>
        <taxon>Pseudomonadati</taxon>
        <taxon>Pseudomonadota</taxon>
        <taxon>Betaproteobacteria</taxon>
        <taxon>Burkholderiales</taxon>
        <taxon>Alcaligenaceae</taxon>
        <taxon>Achromobacter</taxon>
    </lineage>
</organism>
<dbReference type="AlphaFoldDB" id="A0A0X8NVT2"/>
<keyword evidence="6 8" id="KW-1133">Transmembrane helix</keyword>
<feature type="domain" description="Type II secretion system protein GspF" evidence="9">
    <location>
        <begin position="69"/>
        <end position="191"/>
    </location>
</feature>
<sequence>MPDFRFEAADAHGKIQRGVLNADTARAARAQLRAQGLTALALRLTASRGAGSIELFAARLSDSDLAWATRQLASLLAAGLPLEGALSATVEQAEKKHIADTFSGVRADVRSGQRFCDALNARPRDFPPIYRALIKAGEDSGDLARIMERLADYIEERNALRAKVLTAFIYPAIVGVVSICIVVFLLAYVVPQVVSAFSQARQELPWITRAMLAASDYVRTWGGLNALAAALLFGLWRLTQRAEPARLAWHARILRLPMIGRFALGVNTARFAATLAILADAGVPLLRALEAARQTLANECLRRAVLDATERIEGGSGLGAALRQQKVFPPLLCHLVASGEKTGTLSRMLDRAAQTLSADIERRAMAMTAMLEPLMILIMGGVVLTIVLAVMLPIMEINQMVG</sequence>
<evidence type="ECO:0000256" key="4">
    <source>
        <dbReference type="ARBA" id="ARBA00022519"/>
    </source>
</evidence>
<evidence type="ECO:0000313" key="10">
    <source>
        <dbReference type="EMBL" id="AMG35290.1"/>
    </source>
</evidence>
<evidence type="ECO:0000256" key="6">
    <source>
        <dbReference type="ARBA" id="ARBA00022989"/>
    </source>
</evidence>
<evidence type="ECO:0000313" key="11">
    <source>
        <dbReference type="Proteomes" id="UP000060602"/>
    </source>
</evidence>
<dbReference type="GO" id="GO:0015628">
    <property type="term" value="P:protein secretion by the type II secretion system"/>
    <property type="evidence" value="ECO:0007669"/>
    <property type="project" value="InterPro"/>
</dbReference>
<comment type="subcellular location">
    <subcellularLocation>
        <location evidence="1">Cell inner membrane</location>
        <topology evidence="1">Multi-pass membrane protein</topology>
    </subcellularLocation>
</comment>
<keyword evidence="5 8" id="KW-0812">Transmembrane</keyword>
<keyword evidence="7 8" id="KW-0472">Membrane</keyword>
<accession>A0A0X8NVT2</accession>
<feature type="domain" description="Type II secretion system protein GspF" evidence="9">
    <location>
        <begin position="271"/>
        <end position="393"/>
    </location>
</feature>